<keyword evidence="5 9" id="KW-1133">Transmembrane helix</keyword>
<keyword evidence="7 9" id="KW-0472">Membrane</keyword>
<dbReference type="GO" id="GO:0005886">
    <property type="term" value="C:plasma membrane"/>
    <property type="evidence" value="ECO:0007669"/>
    <property type="project" value="UniProtKB-SubCell"/>
</dbReference>
<dbReference type="CDD" id="cd04590">
    <property type="entry name" value="CBS_pair_CorC_HlyC_assoc"/>
    <property type="match status" value="1"/>
</dbReference>
<feature type="transmembrane region" description="Helical" evidence="10">
    <location>
        <begin position="12"/>
        <end position="33"/>
    </location>
</feature>
<dbReference type="InterPro" id="IPR046342">
    <property type="entry name" value="CBS_dom_sf"/>
</dbReference>
<dbReference type="InterPro" id="IPR005170">
    <property type="entry name" value="Transptr-assoc_dom"/>
</dbReference>
<dbReference type="InterPro" id="IPR002550">
    <property type="entry name" value="CNNM"/>
</dbReference>
<evidence type="ECO:0000256" key="2">
    <source>
        <dbReference type="ARBA" id="ARBA00022475"/>
    </source>
</evidence>
<comment type="caution">
    <text evidence="13">The sequence shown here is derived from an EMBL/GenBank/DDBJ whole genome shotgun (WGS) entry which is preliminary data.</text>
</comment>
<dbReference type="Pfam" id="PF00571">
    <property type="entry name" value="CBS"/>
    <property type="match status" value="1"/>
</dbReference>
<evidence type="ECO:0000256" key="1">
    <source>
        <dbReference type="ARBA" id="ARBA00004651"/>
    </source>
</evidence>
<dbReference type="SUPFAM" id="SSF54631">
    <property type="entry name" value="CBS-domain pair"/>
    <property type="match status" value="1"/>
</dbReference>
<feature type="domain" description="CBS" evidence="11">
    <location>
        <begin position="292"/>
        <end position="348"/>
    </location>
</feature>
<dbReference type="InterPro" id="IPR016169">
    <property type="entry name" value="FAD-bd_PCMH_sub2"/>
</dbReference>
<dbReference type="PANTHER" id="PTHR43099:SF5">
    <property type="entry name" value="HLYC_CORC FAMILY TRANSPORTER"/>
    <property type="match status" value="1"/>
</dbReference>
<evidence type="ECO:0000256" key="8">
    <source>
        <dbReference type="PROSITE-ProRule" id="PRU00703"/>
    </source>
</evidence>
<keyword evidence="2" id="KW-1003">Cell membrane</keyword>
<sequence length="439" mass="47523">MNVVTEGVLPVVVILLLVLLNGLFVAAEFALVASRRSRLNVLAESGNGAARWLVGVFDRPTGKDGYIAVAQLGITLASIGLGMYGEPAIAKWLYGPFEAWGLSYDAAHTVGFIVALSLITFMHVVFGEMIPKALALQAPEEVSVRTNPAMRAFGLLFRPLVAALNFLALALMRLLGVKEPGKAASLYTSKELAIVTEEVADSGQLDDVQRHLIENIFALEDRTAEQLMTSRRRLDALEVRASEADILERIRVSARSRYPVYEDTLDQVVGVLHIKDFMRAQVHGRPVNVAQLARPLPSVAATATAEELLSLFKRERVHAALVVDEFGGTLGFVTMDDLIEDVIEEEDADTPQWIQRHADGSLTLDGEVTLSELQEDHDVIFPAQDVMTIAGLVMARTGTVPAVGTVVVAGPYEVTVEDVQGLKITRVRLRSAAGPATPA</sequence>
<feature type="domain" description="CBS" evidence="11">
    <location>
        <begin position="228"/>
        <end position="287"/>
    </location>
</feature>
<dbReference type="RefSeq" id="WP_160979493.1">
    <property type="nucleotide sequence ID" value="NZ_WVHK01000038.1"/>
</dbReference>
<dbReference type="InterPro" id="IPR000644">
    <property type="entry name" value="CBS_dom"/>
</dbReference>
<dbReference type="PROSITE" id="PS51371">
    <property type="entry name" value="CBS"/>
    <property type="match status" value="2"/>
</dbReference>
<dbReference type="PROSITE" id="PS51846">
    <property type="entry name" value="CNNM"/>
    <property type="match status" value="1"/>
</dbReference>
<comment type="subcellular location">
    <subcellularLocation>
        <location evidence="1">Cell membrane</location>
        <topology evidence="1">Multi-pass membrane protein</topology>
    </subcellularLocation>
</comment>
<dbReference type="SMART" id="SM01091">
    <property type="entry name" value="CorC_HlyC"/>
    <property type="match status" value="1"/>
</dbReference>
<evidence type="ECO:0000313" key="13">
    <source>
        <dbReference type="EMBL" id="MXV20197.1"/>
    </source>
</evidence>
<dbReference type="InterPro" id="IPR044751">
    <property type="entry name" value="Ion_transp-like_CBS"/>
</dbReference>
<dbReference type="PANTHER" id="PTHR43099">
    <property type="entry name" value="UPF0053 PROTEIN YRKA"/>
    <property type="match status" value="1"/>
</dbReference>
<accession>A0A6I4YMD3</accession>
<feature type="transmembrane region" description="Helical" evidence="10">
    <location>
        <begin position="66"/>
        <end position="86"/>
    </location>
</feature>
<dbReference type="InterPro" id="IPR036318">
    <property type="entry name" value="FAD-bd_PCMH-like_sf"/>
</dbReference>
<dbReference type="Gene3D" id="3.10.580.10">
    <property type="entry name" value="CBS-domain"/>
    <property type="match status" value="1"/>
</dbReference>
<evidence type="ECO:0000256" key="7">
    <source>
        <dbReference type="ARBA" id="ARBA00023136"/>
    </source>
</evidence>
<keyword evidence="6 8" id="KW-0129">CBS domain</keyword>
<name>A0A6I4YMD3_9DEIO</name>
<keyword evidence="14" id="KW-1185">Reference proteome</keyword>
<dbReference type="AlphaFoldDB" id="A0A6I4YMD3"/>
<dbReference type="EMBL" id="WVHK01000038">
    <property type="protein sequence ID" value="MXV20197.1"/>
    <property type="molecule type" value="Genomic_DNA"/>
</dbReference>
<proteinExistence type="predicted"/>
<organism evidence="13 14">
    <name type="scientific">Deinococcus xianganensis</name>
    <dbReference type="NCBI Taxonomy" id="1507289"/>
    <lineage>
        <taxon>Bacteria</taxon>
        <taxon>Thermotogati</taxon>
        <taxon>Deinococcota</taxon>
        <taxon>Deinococci</taxon>
        <taxon>Deinococcales</taxon>
        <taxon>Deinococcaceae</taxon>
        <taxon>Deinococcus</taxon>
    </lineage>
</organism>
<gene>
    <name evidence="13" type="ORF">GLX28_11180</name>
</gene>
<keyword evidence="3 9" id="KW-0812">Transmembrane</keyword>
<dbReference type="SMART" id="SM00116">
    <property type="entry name" value="CBS"/>
    <property type="match status" value="1"/>
</dbReference>
<dbReference type="InterPro" id="IPR051676">
    <property type="entry name" value="UPF0053_domain"/>
</dbReference>
<feature type="transmembrane region" description="Helical" evidence="10">
    <location>
        <begin position="155"/>
        <end position="175"/>
    </location>
</feature>
<keyword evidence="4" id="KW-0677">Repeat</keyword>
<protein>
    <submittedName>
        <fullName evidence="13">DUF21 domain-containing protein</fullName>
    </submittedName>
</protein>
<dbReference type="Pfam" id="PF03471">
    <property type="entry name" value="CorC_HlyC"/>
    <property type="match status" value="1"/>
</dbReference>
<evidence type="ECO:0000256" key="4">
    <source>
        <dbReference type="ARBA" id="ARBA00022737"/>
    </source>
</evidence>
<dbReference type="Proteomes" id="UP000430519">
    <property type="component" value="Unassembled WGS sequence"/>
</dbReference>
<evidence type="ECO:0000256" key="5">
    <source>
        <dbReference type="ARBA" id="ARBA00022989"/>
    </source>
</evidence>
<evidence type="ECO:0000313" key="14">
    <source>
        <dbReference type="Proteomes" id="UP000430519"/>
    </source>
</evidence>
<evidence type="ECO:0000256" key="3">
    <source>
        <dbReference type="ARBA" id="ARBA00022692"/>
    </source>
</evidence>
<evidence type="ECO:0000259" key="11">
    <source>
        <dbReference type="PROSITE" id="PS51371"/>
    </source>
</evidence>
<evidence type="ECO:0000259" key="12">
    <source>
        <dbReference type="PROSITE" id="PS51846"/>
    </source>
</evidence>
<dbReference type="SUPFAM" id="SSF56176">
    <property type="entry name" value="FAD-binding/transporter-associated domain-like"/>
    <property type="match status" value="1"/>
</dbReference>
<dbReference type="Pfam" id="PF01595">
    <property type="entry name" value="CNNM"/>
    <property type="match status" value="1"/>
</dbReference>
<feature type="domain" description="CNNM transmembrane" evidence="12">
    <location>
        <begin position="3"/>
        <end position="209"/>
    </location>
</feature>
<dbReference type="Gene3D" id="3.30.465.10">
    <property type="match status" value="1"/>
</dbReference>
<feature type="transmembrane region" description="Helical" evidence="10">
    <location>
        <begin position="106"/>
        <end position="126"/>
    </location>
</feature>
<evidence type="ECO:0000256" key="9">
    <source>
        <dbReference type="PROSITE-ProRule" id="PRU01193"/>
    </source>
</evidence>
<dbReference type="GO" id="GO:0050660">
    <property type="term" value="F:flavin adenine dinucleotide binding"/>
    <property type="evidence" value="ECO:0007669"/>
    <property type="project" value="InterPro"/>
</dbReference>
<reference evidence="13 14" key="1">
    <citation type="submission" date="2019-11" db="EMBL/GenBank/DDBJ databases">
        <title>Genome sequence of Deinococcus xianganensis Y35, AI-2 producing algicidal bacterium, isolated from lake water.</title>
        <authorList>
            <person name="Li Y."/>
        </authorList>
    </citation>
    <scope>NUCLEOTIDE SEQUENCE [LARGE SCALE GENOMIC DNA]</scope>
    <source>
        <strain evidence="13 14">Y35</strain>
    </source>
</reference>
<evidence type="ECO:0000256" key="10">
    <source>
        <dbReference type="SAM" id="Phobius"/>
    </source>
</evidence>
<evidence type="ECO:0000256" key="6">
    <source>
        <dbReference type="ARBA" id="ARBA00023122"/>
    </source>
</evidence>